<evidence type="ECO:0000256" key="6">
    <source>
        <dbReference type="ARBA" id="ARBA00023134"/>
    </source>
</evidence>
<evidence type="ECO:0000313" key="11">
    <source>
        <dbReference type="Proteomes" id="UP000271241"/>
    </source>
</evidence>
<evidence type="ECO:0000256" key="9">
    <source>
        <dbReference type="ARBA" id="ARBA00023289"/>
    </source>
</evidence>
<keyword evidence="5" id="KW-0547">Nucleotide-binding</keyword>
<dbReference type="InterPro" id="IPR001806">
    <property type="entry name" value="Small_GTPase"/>
</dbReference>
<reference evidence="11" key="1">
    <citation type="journal article" date="2018" name="Nat. Microbiol.">
        <title>Leveraging single-cell genomics to expand the fungal tree of life.</title>
        <authorList>
            <person name="Ahrendt S.R."/>
            <person name="Quandt C.A."/>
            <person name="Ciobanu D."/>
            <person name="Clum A."/>
            <person name="Salamov A."/>
            <person name="Andreopoulos B."/>
            <person name="Cheng J.F."/>
            <person name="Woyke T."/>
            <person name="Pelin A."/>
            <person name="Henrissat B."/>
            <person name="Reynolds N.K."/>
            <person name="Benny G.L."/>
            <person name="Smith M.E."/>
            <person name="James T.Y."/>
            <person name="Grigoriev I.V."/>
        </authorList>
    </citation>
    <scope>NUCLEOTIDE SEQUENCE [LARGE SCALE GENOMIC DNA]</scope>
    <source>
        <strain evidence="11">RSA 1356</strain>
    </source>
</reference>
<evidence type="ECO:0000256" key="2">
    <source>
        <dbReference type="ARBA" id="ARBA00010142"/>
    </source>
</evidence>
<evidence type="ECO:0000313" key="10">
    <source>
        <dbReference type="EMBL" id="RKP07094.1"/>
    </source>
</evidence>
<keyword evidence="8" id="KW-0449">Lipoprotein</keyword>
<evidence type="ECO:0000256" key="5">
    <source>
        <dbReference type="ARBA" id="ARBA00022741"/>
    </source>
</evidence>
<keyword evidence="7" id="KW-0472">Membrane</keyword>
<dbReference type="GO" id="GO:0003924">
    <property type="term" value="F:GTPase activity"/>
    <property type="evidence" value="ECO:0007669"/>
    <property type="project" value="InterPro"/>
</dbReference>
<dbReference type="OrthoDB" id="8830751at2759"/>
<sequence>MRPLRRKLVLVGDEAVGKTAILSIHTRGEFPDNHVPTVFENYMQELWVSGAPFRLSLVDTAGHPQMSTVRSLSYADTHVVILCFAVDQPKSLMHAVERWPRELAAFCPGVALILLATKCDLREDPMVEQRLAQQGEHPVTFEEGLEAAARIGAHRYLECSAMHDIGIGELFEHAARIALDEKPRGARTTQLRRRRTHRLSVKSWFSAPELVF</sequence>
<dbReference type="FunFam" id="3.40.50.300:FF:000983">
    <property type="entry name" value="Rho family GTPase"/>
    <property type="match status" value="1"/>
</dbReference>
<dbReference type="SMART" id="SM00174">
    <property type="entry name" value="RHO"/>
    <property type="match status" value="1"/>
</dbReference>
<evidence type="ECO:0000256" key="3">
    <source>
        <dbReference type="ARBA" id="ARBA00022475"/>
    </source>
</evidence>
<dbReference type="SUPFAM" id="SSF52540">
    <property type="entry name" value="P-loop containing nucleoside triphosphate hydrolases"/>
    <property type="match status" value="1"/>
</dbReference>
<dbReference type="PROSITE" id="PS51421">
    <property type="entry name" value="RAS"/>
    <property type="match status" value="1"/>
</dbReference>
<dbReference type="PROSITE" id="PS51420">
    <property type="entry name" value="RHO"/>
    <property type="match status" value="1"/>
</dbReference>
<dbReference type="STRING" id="78915.A0A4P9XMF8"/>
<keyword evidence="9" id="KW-0636">Prenylation</keyword>
<name>A0A4P9XMF8_9FUNG</name>
<accession>A0A4P9XMF8</accession>
<organism evidence="10 11">
    <name type="scientific">Thamnocephalis sphaerospora</name>
    <dbReference type="NCBI Taxonomy" id="78915"/>
    <lineage>
        <taxon>Eukaryota</taxon>
        <taxon>Fungi</taxon>
        <taxon>Fungi incertae sedis</taxon>
        <taxon>Zoopagomycota</taxon>
        <taxon>Zoopagomycotina</taxon>
        <taxon>Zoopagomycetes</taxon>
        <taxon>Zoopagales</taxon>
        <taxon>Sigmoideomycetaceae</taxon>
        <taxon>Thamnocephalis</taxon>
    </lineage>
</organism>
<evidence type="ECO:0000256" key="7">
    <source>
        <dbReference type="ARBA" id="ARBA00023136"/>
    </source>
</evidence>
<keyword evidence="11" id="KW-1185">Reference proteome</keyword>
<dbReference type="AlphaFoldDB" id="A0A4P9XMF8"/>
<keyword evidence="10" id="KW-0378">Hydrolase</keyword>
<dbReference type="PRINTS" id="PR00449">
    <property type="entry name" value="RASTRNSFRMNG"/>
</dbReference>
<dbReference type="Proteomes" id="UP000271241">
    <property type="component" value="Unassembled WGS sequence"/>
</dbReference>
<dbReference type="GO" id="GO:0005525">
    <property type="term" value="F:GTP binding"/>
    <property type="evidence" value="ECO:0007669"/>
    <property type="project" value="UniProtKB-KW"/>
</dbReference>
<gene>
    <name evidence="10" type="ORF">THASP1DRAFT_17572</name>
</gene>
<keyword evidence="6" id="KW-0342">GTP-binding</keyword>
<dbReference type="NCBIfam" id="TIGR00231">
    <property type="entry name" value="small_GTP"/>
    <property type="match status" value="1"/>
</dbReference>
<dbReference type="PANTHER" id="PTHR24072">
    <property type="entry name" value="RHO FAMILY GTPASE"/>
    <property type="match status" value="1"/>
</dbReference>
<dbReference type="CDD" id="cd00157">
    <property type="entry name" value="Rho"/>
    <property type="match status" value="1"/>
</dbReference>
<keyword evidence="3" id="KW-1003">Cell membrane</keyword>
<dbReference type="InterPro" id="IPR005225">
    <property type="entry name" value="Small_GTP-bd"/>
</dbReference>
<dbReference type="PROSITE" id="PS51419">
    <property type="entry name" value="RAB"/>
    <property type="match status" value="1"/>
</dbReference>
<protein>
    <submittedName>
        <fullName evidence="10">P-loop containing nucleoside triphosphate hydrolase protein</fullName>
    </submittedName>
</protein>
<dbReference type="SMART" id="SM00173">
    <property type="entry name" value="RAS"/>
    <property type="match status" value="1"/>
</dbReference>
<dbReference type="EMBL" id="KZ992767">
    <property type="protein sequence ID" value="RKP07094.1"/>
    <property type="molecule type" value="Genomic_DNA"/>
</dbReference>
<dbReference type="InterPro" id="IPR003578">
    <property type="entry name" value="Small_GTPase_Rho"/>
</dbReference>
<evidence type="ECO:0000256" key="1">
    <source>
        <dbReference type="ARBA" id="ARBA00004342"/>
    </source>
</evidence>
<dbReference type="GO" id="GO:0007264">
    <property type="term" value="P:small GTPase-mediated signal transduction"/>
    <property type="evidence" value="ECO:0007669"/>
    <property type="project" value="InterPro"/>
</dbReference>
<dbReference type="Pfam" id="PF00071">
    <property type="entry name" value="Ras"/>
    <property type="match status" value="1"/>
</dbReference>
<evidence type="ECO:0000256" key="8">
    <source>
        <dbReference type="ARBA" id="ARBA00023288"/>
    </source>
</evidence>
<evidence type="ECO:0000256" key="4">
    <source>
        <dbReference type="ARBA" id="ARBA00022481"/>
    </source>
</evidence>
<dbReference type="SMART" id="SM00175">
    <property type="entry name" value="RAB"/>
    <property type="match status" value="1"/>
</dbReference>
<comment type="subcellular location">
    <subcellularLocation>
        <location evidence="1">Cell membrane</location>
        <topology evidence="1">Lipid-anchor</topology>
        <orientation evidence="1">Cytoplasmic side</orientation>
    </subcellularLocation>
</comment>
<dbReference type="GO" id="GO:0005886">
    <property type="term" value="C:plasma membrane"/>
    <property type="evidence" value="ECO:0007669"/>
    <property type="project" value="UniProtKB-SubCell"/>
</dbReference>
<dbReference type="InterPro" id="IPR027417">
    <property type="entry name" value="P-loop_NTPase"/>
</dbReference>
<keyword evidence="4" id="KW-0488">Methylation</keyword>
<proteinExistence type="inferred from homology"/>
<comment type="similarity">
    <text evidence="2">Belongs to the small GTPase superfamily. Rho family.</text>
</comment>
<dbReference type="Gene3D" id="3.40.50.300">
    <property type="entry name" value="P-loop containing nucleotide triphosphate hydrolases"/>
    <property type="match status" value="1"/>
</dbReference>